<dbReference type="STRING" id="39482.ERS852491_00105"/>
<dbReference type="InterPro" id="IPR036390">
    <property type="entry name" value="WH_DNA-bd_sf"/>
</dbReference>
<name>A0A173YHE9_9FIRM</name>
<dbReference type="SUPFAM" id="SSF51206">
    <property type="entry name" value="cAMP-binding domain-like"/>
    <property type="match status" value="1"/>
</dbReference>
<accession>A0A173YHE9</accession>
<organism evidence="1 2">
    <name type="scientific">Faecalicatena contorta</name>
    <dbReference type="NCBI Taxonomy" id="39482"/>
    <lineage>
        <taxon>Bacteria</taxon>
        <taxon>Bacillati</taxon>
        <taxon>Bacillota</taxon>
        <taxon>Clostridia</taxon>
        <taxon>Lachnospirales</taxon>
        <taxon>Lachnospiraceae</taxon>
        <taxon>Faecalicatena</taxon>
    </lineage>
</organism>
<dbReference type="InterPro" id="IPR018490">
    <property type="entry name" value="cNMP-bd_dom_sf"/>
</dbReference>
<proteinExistence type="predicted"/>
<protein>
    <submittedName>
        <fullName evidence="1">Uncharacterized protein</fullName>
    </submittedName>
</protein>
<sequence>MSVNFRKIIQYVTSPEYRYPLSKEFIEILDNEHLKIDYADKNDLLISNEMPSNNIYLLLDGYCCTEKYSPSGKMLKSIAAGPIQIYGLFEAVHPTLTKHTATIRCITSCAYIRITNQKYIDELLADPIFGWINIQYLSSFINQVLTENDGLLLNNTRDKLLLQLYQYCPNSHFPVIVKTKKENLAQILNISLRTLYRQLDALYKEGLLSSKKGKILITEEQYYKIQTILSEFF</sequence>
<dbReference type="EMBL" id="CYZU01000001">
    <property type="protein sequence ID" value="CUN63374.1"/>
    <property type="molecule type" value="Genomic_DNA"/>
</dbReference>
<dbReference type="SUPFAM" id="SSF46785">
    <property type="entry name" value="Winged helix' DNA-binding domain"/>
    <property type="match status" value="1"/>
</dbReference>
<dbReference type="Proteomes" id="UP000095544">
    <property type="component" value="Unassembled WGS sequence"/>
</dbReference>
<evidence type="ECO:0000313" key="1">
    <source>
        <dbReference type="EMBL" id="CUN63374.1"/>
    </source>
</evidence>
<dbReference type="RefSeq" id="WP_050641793.1">
    <property type="nucleotide sequence ID" value="NZ_CABKUE010000009.1"/>
</dbReference>
<evidence type="ECO:0000313" key="2">
    <source>
        <dbReference type="Proteomes" id="UP000095544"/>
    </source>
</evidence>
<dbReference type="OrthoDB" id="2059582at2"/>
<gene>
    <name evidence="1" type="ORF">ERS852491_00105</name>
</gene>
<dbReference type="Gene3D" id="2.60.120.10">
    <property type="entry name" value="Jelly Rolls"/>
    <property type="match status" value="1"/>
</dbReference>
<reference evidence="1 2" key="1">
    <citation type="submission" date="2015-09" db="EMBL/GenBank/DDBJ databases">
        <authorList>
            <consortium name="Pathogen Informatics"/>
        </authorList>
    </citation>
    <scope>NUCLEOTIDE SEQUENCE [LARGE SCALE GENOMIC DNA]</scope>
    <source>
        <strain evidence="1 2">2789STDY5834876</strain>
    </source>
</reference>
<dbReference type="AlphaFoldDB" id="A0A173YHE9"/>
<dbReference type="InterPro" id="IPR014710">
    <property type="entry name" value="RmlC-like_jellyroll"/>
</dbReference>